<dbReference type="GO" id="GO:0020037">
    <property type="term" value="F:heme binding"/>
    <property type="evidence" value="ECO:0007669"/>
    <property type="project" value="TreeGrafter"/>
</dbReference>
<evidence type="ECO:0000256" key="1">
    <source>
        <dbReference type="ARBA" id="ARBA00006134"/>
    </source>
</evidence>
<dbReference type="GO" id="GO:0004392">
    <property type="term" value="F:heme oxygenase (decyclizing) activity"/>
    <property type="evidence" value="ECO:0007669"/>
    <property type="project" value="UniProtKB-EC"/>
</dbReference>
<evidence type="ECO:0000256" key="3">
    <source>
        <dbReference type="ARBA" id="ARBA00022617"/>
    </source>
</evidence>
<dbReference type="GO" id="GO:0042167">
    <property type="term" value="P:heme catabolic process"/>
    <property type="evidence" value="ECO:0007669"/>
    <property type="project" value="TreeGrafter"/>
</dbReference>
<evidence type="ECO:0000256" key="4">
    <source>
        <dbReference type="ARBA" id="ARBA00022723"/>
    </source>
</evidence>
<dbReference type="PANTHER" id="PTHR10720:SF0">
    <property type="entry name" value="HEME OXYGENASE"/>
    <property type="match status" value="1"/>
</dbReference>
<reference evidence="11 12" key="1">
    <citation type="submission" date="2019-09" db="EMBL/GenBank/DDBJ databases">
        <title>Phylogeny of genus Pseudoclavibacter and closely related genus.</title>
        <authorList>
            <person name="Li Y."/>
        </authorList>
    </citation>
    <scope>NUCLEOTIDE SEQUENCE [LARGE SCALE GENOMIC DNA]</scope>
    <source>
        <strain evidence="11 12">DSM 23821</strain>
    </source>
</reference>
<evidence type="ECO:0000256" key="6">
    <source>
        <dbReference type="ARBA" id="ARBA00023004"/>
    </source>
</evidence>
<dbReference type="PRINTS" id="PR00088">
    <property type="entry name" value="HAEMOXYGNASE"/>
</dbReference>
<dbReference type="PANTHER" id="PTHR10720">
    <property type="entry name" value="HEME OXYGENASE"/>
    <property type="match status" value="1"/>
</dbReference>
<comment type="caution">
    <text evidence="11">The sequence shown here is derived from an EMBL/GenBank/DDBJ whole genome shotgun (WGS) entry which is preliminary data.</text>
</comment>
<keyword evidence="3 8" id="KW-0349">Heme</keyword>
<evidence type="ECO:0000256" key="7">
    <source>
        <dbReference type="ARBA" id="ARBA00048328"/>
    </source>
</evidence>
<dbReference type="SUPFAM" id="SSF48613">
    <property type="entry name" value="Heme oxygenase-like"/>
    <property type="match status" value="1"/>
</dbReference>
<keyword evidence="4 9" id="KW-0479">Metal-binding</keyword>
<evidence type="ECO:0000256" key="2">
    <source>
        <dbReference type="ARBA" id="ARBA00012360"/>
    </source>
</evidence>
<evidence type="ECO:0000313" key="11">
    <source>
        <dbReference type="EMBL" id="KAB1662509.1"/>
    </source>
</evidence>
<feature type="binding site" evidence="8">
    <location>
        <position position="131"/>
    </location>
    <ligand>
        <name>heme b</name>
        <dbReference type="ChEBI" id="CHEBI:60344"/>
    </ligand>
</feature>
<dbReference type="InterPro" id="IPR016053">
    <property type="entry name" value="Haem_Oase-like"/>
</dbReference>
<feature type="binding site" evidence="8">
    <location>
        <position position="17"/>
    </location>
    <ligand>
        <name>heme b</name>
        <dbReference type="ChEBI" id="CHEBI:60344"/>
    </ligand>
</feature>
<dbReference type="RefSeq" id="WP_158038941.1">
    <property type="nucleotide sequence ID" value="NZ_JACCFV010000001.1"/>
</dbReference>
<evidence type="ECO:0000256" key="5">
    <source>
        <dbReference type="ARBA" id="ARBA00023002"/>
    </source>
</evidence>
<dbReference type="OrthoDB" id="5493802at2"/>
<dbReference type="InterPro" id="IPR016084">
    <property type="entry name" value="Haem_Oase-like_multi-hlx"/>
</dbReference>
<dbReference type="GO" id="GO:0006788">
    <property type="term" value="P:heme oxidation"/>
    <property type="evidence" value="ECO:0007669"/>
    <property type="project" value="InterPro"/>
</dbReference>
<evidence type="ECO:0000256" key="8">
    <source>
        <dbReference type="PIRSR" id="PIRSR000343-1"/>
    </source>
</evidence>
<keyword evidence="5" id="KW-0560">Oxidoreductase</keyword>
<dbReference type="InterPro" id="IPR002051">
    <property type="entry name" value="Haem_Oase"/>
</dbReference>
<evidence type="ECO:0000256" key="10">
    <source>
        <dbReference type="SAM" id="MobiDB-lite"/>
    </source>
</evidence>
<dbReference type="GO" id="GO:0006979">
    <property type="term" value="P:response to oxidative stress"/>
    <property type="evidence" value="ECO:0007669"/>
    <property type="project" value="TreeGrafter"/>
</dbReference>
<dbReference type="EMBL" id="WBJZ01000001">
    <property type="protein sequence ID" value="KAB1662509.1"/>
    <property type="molecule type" value="Genomic_DNA"/>
</dbReference>
<dbReference type="AlphaFoldDB" id="A0A7J5C406"/>
<feature type="compositionally biased region" description="Basic and acidic residues" evidence="10">
    <location>
        <begin position="15"/>
        <end position="27"/>
    </location>
</feature>
<dbReference type="Gene3D" id="1.20.910.10">
    <property type="entry name" value="Heme oxygenase-like"/>
    <property type="match status" value="1"/>
</dbReference>
<organism evidence="11 12">
    <name type="scientific">Pseudoclavibacter chungangensis</name>
    <dbReference type="NCBI Taxonomy" id="587635"/>
    <lineage>
        <taxon>Bacteria</taxon>
        <taxon>Bacillati</taxon>
        <taxon>Actinomycetota</taxon>
        <taxon>Actinomycetes</taxon>
        <taxon>Micrococcales</taxon>
        <taxon>Microbacteriaceae</taxon>
        <taxon>Pseudoclavibacter</taxon>
    </lineage>
</organism>
<dbReference type="PROSITE" id="PS00593">
    <property type="entry name" value="HEME_OXYGENASE"/>
    <property type="match status" value="1"/>
</dbReference>
<keyword evidence="6 9" id="KW-0408">Iron</keyword>
<comment type="similarity">
    <text evidence="1">Belongs to the heme oxygenase family.</text>
</comment>
<dbReference type="CDD" id="cd19165">
    <property type="entry name" value="HemeO"/>
    <property type="match status" value="1"/>
</dbReference>
<feature type="binding site" description="axial binding residue" evidence="9">
    <location>
        <position position="24"/>
    </location>
    <ligand>
        <name>heme b</name>
        <dbReference type="ChEBI" id="CHEBI:60344"/>
    </ligand>
    <ligandPart>
        <name>Fe</name>
        <dbReference type="ChEBI" id="CHEBI:18248"/>
    </ligandPart>
</feature>
<dbReference type="Pfam" id="PF01126">
    <property type="entry name" value="Heme_oxygenase"/>
    <property type="match status" value="1"/>
</dbReference>
<evidence type="ECO:0000256" key="9">
    <source>
        <dbReference type="PIRSR" id="PIRSR000343-2"/>
    </source>
</evidence>
<keyword evidence="12" id="KW-1185">Reference proteome</keyword>
<dbReference type="Proteomes" id="UP000467240">
    <property type="component" value="Unassembled WGS sequence"/>
</dbReference>
<protein>
    <recommendedName>
        <fullName evidence="2">heme oxygenase (biliverdin-producing)</fullName>
        <ecNumber evidence="2">1.14.14.18</ecNumber>
    </recommendedName>
</protein>
<comment type="catalytic activity">
    <reaction evidence="7">
        <text>heme b + 3 reduced [NADPH--hemoprotein reductase] + 3 O2 = biliverdin IXalpha + CO + Fe(2+) + 3 oxidized [NADPH--hemoprotein reductase] + 3 H2O + H(+)</text>
        <dbReference type="Rhea" id="RHEA:21764"/>
        <dbReference type="Rhea" id="RHEA-COMP:11964"/>
        <dbReference type="Rhea" id="RHEA-COMP:11965"/>
        <dbReference type="ChEBI" id="CHEBI:15377"/>
        <dbReference type="ChEBI" id="CHEBI:15378"/>
        <dbReference type="ChEBI" id="CHEBI:15379"/>
        <dbReference type="ChEBI" id="CHEBI:17245"/>
        <dbReference type="ChEBI" id="CHEBI:29033"/>
        <dbReference type="ChEBI" id="CHEBI:57618"/>
        <dbReference type="ChEBI" id="CHEBI:57991"/>
        <dbReference type="ChEBI" id="CHEBI:58210"/>
        <dbReference type="ChEBI" id="CHEBI:60344"/>
        <dbReference type="EC" id="1.14.14.18"/>
    </reaction>
</comment>
<dbReference type="GO" id="GO:0046872">
    <property type="term" value="F:metal ion binding"/>
    <property type="evidence" value="ECO:0007669"/>
    <property type="project" value="UniProtKB-KW"/>
</dbReference>
<sequence length="220" mass="23972">MTTPPEAETAPLSTRFREETRAAHERAENSPFMSQLLGGELDIAAWVMLLDQLEHVYAAIDGAAATLRAQLDVPDLLPAALERGDAIAADLAALRERTGLEPLDVLPETASYVAAIEASADELGRLVAHHYTRYLGDLSGGQAIRVMLDRHYGLPDDEAAFFRLEGIGKFPTFKNTYRAALDGLNLDAPSAQRAVDETSVAFDANERLFEGVRRAHAERS</sequence>
<name>A0A7J5C406_9MICO</name>
<dbReference type="InterPro" id="IPR018207">
    <property type="entry name" value="Haem_oxygenase_CS"/>
</dbReference>
<gene>
    <name evidence="11" type="ORF">F8O01_00745</name>
</gene>
<evidence type="ECO:0000313" key="12">
    <source>
        <dbReference type="Proteomes" id="UP000467240"/>
    </source>
</evidence>
<dbReference type="EC" id="1.14.14.18" evidence="2"/>
<dbReference type="PIRSF" id="PIRSF000343">
    <property type="entry name" value="Haem_Oase"/>
    <property type="match status" value="1"/>
</dbReference>
<feature type="region of interest" description="Disordered" evidence="10">
    <location>
        <begin position="1"/>
        <end position="27"/>
    </location>
</feature>
<feature type="binding site" evidence="8">
    <location>
        <position position="178"/>
    </location>
    <ligand>
        <name>heme b</name>
        <dbReference type="ChEBI" id="CHEBI:60344"/>
    </ligand>
</feature>
<proteinExistence type="inferred from homology"/>
<accession>A0A7J5C406</accession>